<gene>
    <name evidence="1" type="ORF">UFOPK2852_00652</name>
</gene>
<reference evidence="1" key="1">
    <citation type="submission" date="2020-05" db="EMBL/GenBank/DDBJ databases">
        <authorList>
            <person name="Chiriac C."/>
            <person name="Salcher M."/>
            <person name="Ghai R."/>
            <person name="Kavagutti S V."/>
        </authorList>
    </citation>
    <scope>NUCLEOTIDE SEQUENCE</scope>
</reference>
<protein>
    <submittedName>
        <fullName evidence="1">Unannotated protein</fullName>
    </submittedName>
</protein>
<evidence type="ECO:0000313" key="1">
    <source>
        <dbReference type="EMBL" id="CAB4758583.1"/>
    </source>
</evidence>
<accession>A0A6J6UIS6</accession>
<proteinExistence type="predicted"/>
<dbReference type="EMBL" id="CAEZZJ010000066">
    <property type="protein sequence ID" value="CAB4758583.1"/>
    <property type="molecule type" value="Genomic_DNA"/>
</dbReference>
<dbReference type="AlphaFoldDB" id="A0A6J6UIS6"/>
<name>A0A6J6UIS6_9ZZZZ</name>
<sequence>MGEFTPGLTPEVYYTLNYNFAFTEIRGCPATVQEHQASARR</sequence>
<organism evidence="1">
    <name type="scientific">freshwater metagenome</name>
    <dbReference type="NCBI Taxonomy" id="449393"/>
    <lineage>
        <taxon>unclassified sequences</taxon>
        <taxon>metagenomes</taxon>
        <taxon>ecological metagenomes</taxon>
    </lineage>
</organism>